<name>A0A450YXF7_9GAMM</name>
<proteinExistence type="predicted"/>
<evidence type="ECO:0000313" key="3">
    <source>
        <dbReference type="EMBL" id="VFK58831.1"/>
    </source>
</evidence>
<sequence length="194" mass="23175">MSENNKPSPWNTLEVMKLLVSATIPALILYFGYQLNSDLETKQAERIALERVVEWRFEQFKELSALVNDMYVYYIHVGKWKEFTPLDIVEKKREVDKIIYAMGSIFSEEMKRKYNLLIGEMFSTYQGWGEDARLRTSITYRREAARKSRIEWDTNWDKRFIEEDNRTKIKNAYKAFTSQLADDLNIPRSREFLI</sequence>
<keyword evidence="1" id="KW-0472">Membrane</keyword>
<reference evidence="2" key="1">
    <citation type="submission" date="2019-02" db="EMBL/GenBank/DDBJ databases">
        <authorList>
            <person name="Gruber-Vodicka R. H."/>
            <person name="Seah K. B. B."/>
        </authorList>
    </citation>
    <scope>NUCLEOTIDE SEQUENCE</scope>
    <source>
        <strain evidence="2">BECK_BZ123</strain>
        <strain evidence="3">BECK_BZ126</strain>
    </source>
</reference>
<organism evidence="2">
    <name type="scientific">Candidatus Kentrum sp. TC</name>
    <dbReference type="NCBI Taxonomy" id="2126339"/>
    <lineage>
        <taxon>Bacteria</taxon>
        <taxon>Pseudomonadati</taxon>
        <taxon>Pseudomonadota</taxon>
        <taxon>Gammaproteobacteria</taxon>
        <taxon>Candidatus Kentrum</taxon>
    </lineage>
</organism>
<dbReference type="AlphaFoldDB" id="A0A450YXF7"/>
<protein>
    <submittedName>
        <fullName evidence="2">Uncharacterized protein</fullName>
    </submittedName>
</protein>
<evidence type="ECO:0000313" key="2">
    <source>
        <dbReference type="EMBL" id="VFK46230.1"/>
    </source>
</evidence>
<evidence type="ECO:0000256" key="1">
    <source>
        <dbReference type="SAM" id="Phobius"/>
    </source>
</evidence>
<keyword evidence="1" id="KW-0812">Transmembrane</keyword>
<accession>A0A450YXF7</accession>
<dbReference type="EMBL" id="CAADFW010000027">
    <property type="protein sequence ID" value="VFK58831.1"/>
    <property type="molecule type" value="Genomic_DNA"/>
</dbReference>
<gene>
    <name evidence="2" type="ORF">BECKTC1821D_GA0114238_102910</name>
    <name evidence="3" type="ORF">BECKTC1821F_GA0114240_10278</name>
</gene>
<feature type="transmembrane region" description="Helical" evidence="1">
    <location>
        <begin position="15"/>
        <end position="33"/>
    </location>
</feature>
<keyword evidence="1" id="KW-1133">Transmembrane helix</keyword>
<dbReference type="EMBL" id="CAADFS010000029">
    <property type="protein sequence ID" value="VFK46230.1"/>
    <property type="molecule type" value="Genomic_DNA"/>
</dbReference>